<dbReference type="STRING" id="1314751.GCA_001591425_00434"/>
<evidence type="ECO:0008006" key="4">
    <source>
        <dbReference type="Google" id="ProtNLM"/>
    </source>
</evidence>
<keyword evidence="1" id="KW-0472">Membrane</keyword>
<dbReference type="RefSeq" id="WP_066411473.1">
    <property type="nucleotide sequence ID" value="NZ_CP018866.1"/>
</dbReference>
<keyword evidence="3" id="KW-1185">Reference proteome</keyword>
<evidence type="ECO:0000256" key="1">
    <source>
        <dbReference type="SAM" id="Phobius"/>
    </source>
</evidence>
<dbReference type="KEGG" id="bcoh:BC6307_08030"/>
<name>A0A223KP49_9BACI</name>
<feature type="transmembrane region" description="Helical" evidence="1">
    <location>
        <begin position="45"/>
        <end position="66"/>
    </location>
</feature>
<keyword evidence="1" id="KW-1133">Transmembrane helix</keyword>
<dbReference type="EMBL" id="CP018866">
    <property type="protein sequence ID" value="AST91229.1"/>
    <property type="molecule type" value="Genomic_DNA"/>
</dbReference>
<proteinExistence type="predicted"/>
<gene>
    <name evidence="2" type="ORF">BC6307_08030</name>
</gene>
<evidence type="ECO:0000313" key="2">
    <source>
        <dbReference type="EMBL" id="AST91229.1"/>
    </source>
</evidence>
<dbReference type="Proteomes" id="UP000215224">
    <property type="component" value="Chromosome"/>
</dbReference>
<sequence>MENELKNLRKAMNSSTHKGVHFTELQKKKIRASLHQREVTKKPNFSIYLITTLAVSLFILLFYTGFLPNFYSSDDINRGSLQPVESEWKVRHEYTKNNQKLFEVFPDPTLSAGKTYGYIFSFKESFDIYKGKDIEIYAIHSDTGERINVLPSKTITEPSGGYSSLQRFTAFFEVPDSGLWKYEVYFNNKLYGDVVLSVGDKVIQNIDIPSFVKASDIEIIDWNRKAVNIGNNIVGNKNKSGVIGANMPSININQKWMWHLWEIENPTETKLTAIGFHRETETWHQIITTGWTIGLGGANNGADAHAPSSVNIPMPGEWSILLYVDGELFDVLVYNINE</sequence>
<evidence type="ECO:0000313" key="3">
    <source>
        <dbReference type="Proteomes" id="UP000215224"/>
    </source>
</evidence>
<accession>A0A223KP49</accession>
<organism evidence="2 3">
    <name type="scientific">Sutcliffiella cohnii</name>
    <dbReference type="NCBI Taxonomy" id="33932"/>
    <lineage>
        <taxon>Bacteria</taxon>
        <taxon>Bacillati</taxon>
        <taxon>Bacillota</taxon>
        <taxon>Bacilli</taxon>
        <taxon>Bacillales</taxon>
        <taxon>Bacillaceae</taxon>
        <taxon>Sutcliffiella</taxon>
    </lineage>
</organism>
<dbReference type="AlphaFoldDB" id="A0A223KP49"/>
<protein>
    <recommendedName>
        <fullName evidence="4">DUF4871 domain-containing protein</fullName>
    </recommendedName>
</protein>
<reference evidence="2 3" key="1">
    <citation type="submission" date="2016-12" db="EMBL/GenBank/DDBJ databases">
        <title>The whole genome sequencing and assembly of Bacillus cohnii DSM 6307T strain.</title>
        <authorList>
            <person name="Lee Y.-J."/>
            <person name="Yi H."/>
            <person name="Bahn Y.-S."/>
            <person name="Kim J.F."/>
            <person name="Lee D.-W."/>
        </authorList>
    </citation>
    <scope>NUCLEOTIDE SEQUENCE [LARGE SCALE GENOMIC DNA]</scope>
    <source>
        <strain evidence="2 3">DSM 6307</strain>
    </source>
</reference>
<keyword evidence="1" id="KW-0812">Transmembrane</keyword>
<dbReference type="Gene3D" id="2.60.40.3830">
    <property type="match status" value="2"/>
</dbReference>